<keyword evidence="1" id="KW-0788">Thiol protease</keyword>
<dbReference type="AlphaFoldDB" id="A0AAV0UNA1"/>
<dbReference type="InterPro" id="IPR038765">
    <property type="entry name" value="Papain-like_cys_pep_sf"/>
</dbReference>
<dbReference type="InterPro" id="IPR018200">
    <property type="entry name" value="USP_CS"/>
</dbReference>
<dbReference type="PANTHER" id="PTHR21646:SF76">
    <property type="entry name" value="UBIQUITIN CARBOXYL-TERMINAL HYDROLASE 32"/>
    <property type="match status" value="1"/>
</dbReference>
<comment type="caution">
    <text evidence="4">The sequence shown here is derived from an EMBL/GenBank/DDBJ whole genome shotgun (WGS) entry which is preliminary data.</text>
</comment>
<accession>A0AAV0UNA1</accession>
<dbReference type="Gene3D" id="3.90.70.10">
    <property type="entry name" value="Cysteine proteinases"/>
    <property type="match status" value="1"/>
</dbReference>
<dbReference type="CDD" id="cd02257">
    <property type="entry name" value="Peptidase_C19"/>
    <property type="match status" value="1"/>
</dbReference>
<keyword evidence="1" id="KW-0378">Hydrolase</keyword>
<dbReference type="GO" id="GO:0016579">
    <property type="term" value="P:protein deubiquitination"/>
    <property type="evidence" value="ECO:0007669"/>
    <property type="project" value="InterPro"/>
</dbReference>
<keyword evidence="5" id="KW-1185">Reference proteome</keyword>
<evidence type="ECO:0000313" key="5">
    <source>
        <dbReference type="Proteomes" id="UP001162031"/>
    </source>
</evidence>
<evidence type="ECO:0000313" key="4">
    <source>
        <dbReference type="EMBL" id="CAI5737373.1"/>
    </source>
</evidence>
<dbReference type="PANTHER" id="PTHR21646">
    <property type="entry name" value="UBIQUITIN CARBOXYL-TERMINAL HYDROLASE"/>
    <property type="match status" value="1"/>
</dbReference>
<evidence type="ECO:0000256" key="2">
    <source>
        <dbReference type="SAM" id="MobiDB-lite"/>
    </source>
</evidence>
<dbReference type="PROSITE" id="PS00972">
    <property type="entry name" value="USP_1"/>
    <property type="match status" value="1"/>
</dbReference>
<comment type="similarity">
    <text evidence="1">Belongs to the peptidase C19 family.</text>
</comment>
<dbReference type="EMBL" id="CANTFL010001332">
    <property type="protein sequence ID" value="CAI5737373.1"/>
    <property type="molecule type" value="Genomic_DNA"/>
</dbReference>
<proteinExistence type="inferred from homology"/>
<dbReference type="PROSITE" id="PS50235">
    <property type="entry name" value="USP_3"/>
    <property type="match status" value="1"/>
</dbReference>
<gene>
    <name evidence="4" type="ORF">HBR001_LOCUS7136</name>
</gene>
<organism evidence="4 5">
    <name type="scientific">Hyaloperonospora brassicae</name>
    <name type="common">Brassica downy mildew</name>
    <name type="synonym">Peronospora brassicae</name>
    <dbReference type="NCBI Taxonomy" id="162125"/>
    <lineage>
        <taxon>Eukaryota</taxon>
        <taxon>Sar</taxon>
        <taxon>Stramenopiles</taxon>
        <taxon>Oomycota</taxon>
        <taxon>Peronosporomycetes</taxon>
        <taxon>Peronosporales</taxon>
        <taxon>Peronosporaceae</taxon>
        <taxon>Hyaloperonospora</taxon>
    </lineage>
</organism>
<keyword evidence="1" id="KW-0833">Ubl conjugation pathway</keyword>
<dbReference type="InterPro" id="IPR028889">
    <property type="entry name" value="USP"/>
</dbReference>
<dbReference type="InterPro" id="IPR050185">
    <property type="entry name" value="Ub_carboxyl-term_hydrolase"/>
</dbReference>
<feature type="region of interest" description="Disordered" evidence="2">
    <location>
        <begin position="154"/>
        <end position="177"/>
    </location>
</feature>
<feature type="domain" description="USP" evidence="3">
    <location>
        <begin position="85"/>
        <end position="489"/>
    </location>
</feature>
<reference evidence="4" key="1">
    <citation type="submission" date="2022-12" db="EMBL/GenBank/DDBJ databases">
        <authorList>
            <person name="Webb A."/>
        </authorList>
    </citation>
    <scope>NUCLEOTIDE SEQUENCE</scope>
    <source>
        <strain evidence="4">Hp1</strain>
    </source>
</reference>
<sequence>MAERSRRLYWSWLTSLVLTYWLKTKRHLMYWLTLWVWTPLVARLRRNGYTGVENEAMSGARDPYTVSSGGADACPIRLEALDGPCGLVNIGNFCFVNAVLQCLATVPGFVESVDRALRTRNQLYSSPLGDDNHEKKVAVAATLVGLLQSIGQDADSDVEREAEVEEDRPSRVNRDDTQQQLRTFRLAASRCTYLMSSAASRQQQQDAEEFLSFLLELLHDLLRVPAQPNRQEEEQQRFLQSEDWFLQQLKSYDPNDPRSYTQAVANIGDVRWNYFLRQNASVITELFSAQTVRGSQCCSCANLTCLHEEQRIFSLAIGVGKEDQTLAGCLERFRHPEQLTGENRVYCDGYCRAKTTRLTQILLQRVPPVLVFQLQRFKHTSLKRQTEKVDTPVSFPCGKDELLDITMNAFIREDESRVIFELTAVCAHVGSSIDSGHYVAYVRHEHVRQDAVRSEQWFRIDDEVVSAIDEAQLRQETLCSAYLLFYAQVPRRGDGH</sequence>
<name>A0AAV0UNA1_HYABA</name>
<dbReference type="Proteomes" id="UP001162031">
    <property type="component" value="Unassembled WGS sequence"/>
</dbReference>
<evidence type="ECO:0000259" key="3">
    <source>
        <dbReference type="PROSITE" id="PS50235"/>
    </source>
</evidence>
<dbReference type="GO" id="GO:0006508">
    <property type="term" value="P:proteolysis"/>
    <property type="evidence" value="ECO:0007669"/>
    <property type="project" value="UniProtKB-KW"/>
</dbReference>
<dbReference type="EC" id="3.4.19.12" evidence="1"/>
<protein>
    <recommendedName>
        <fullName evidence="1">Ubiquitin carboxyl-terminal hydrolase</fullName>
        <ecNumber evidence="1">3.4.19.12</ecNumber>
    </recommendedName>
</protein>
<dbReference type="Pfam" id="PF00443">
    <property type="entry name" value="UCH"/>
    <property type="match status" value="1"/>
</dbReference>
<comment type="catalytic activity">
    <reaction evidence="1">
        <text>Thiol-dependent hydrolysis of ester, thioester, amide, peptide and isopeptide bonds formed by the C-terminal Gly of ubiquitin (a 76-residue protein attached to proteins as an intracellular targeting signal).</text>
        <dbReference type="EC" id="3.4.19.12"/>
    </reaction>
</comment>
<evidence type="ECO:0000256" key="1">
    <source>
        <dbReference type="RuleBase" id="RU366025"/>
    </source>
</evidence>
<keyword evidence="1" id="KW-0645">Protease</keyword>
<dbReference type="SUPFAM" id="SSF54001">
    <property type="entry name" value="Cysteine proteinases"/>
    <property type="match status" value="1"/>
</dbReference>
<dbReference type="GO" id="GO:0004843">
    <property type="term" value="F:cysteine-type deubiquitinase activity"/>
    <property type="evidence" value="ECO:0007669"/>
    <property type="project" value="UniProtKB-UniRule"/>
</dbReference>
<dbReference type="PROSITE" id="PS00973">
    <property type="entry name" value="USP_2"/>
    <property type="match status" value="1"/>
</dbReference>
<feature type="compositionally biased region" description="Basic and acidic residues" evidence="2">
    <location>
        <begin position="157"/>
        <end position="177"/>
    </location>
</feature>
<dbReference type="InterPro" id="IPR001394">
    <property type="entry name" value="Peptidase_C19_UCH"/>
</dbReference>